<evidence type="ECO:0000259" key="4">
    <source>
        <dbReference type="Pfam" id="PF23914"/>
    </source>
</evidence>
<dbReference type="InterPro" id="IPR011990">
    <property type="entry name" value="TPR-like_helical_dom_sf"/>
</dbReference>
<dbReference type="Proteomes" id="UP000557193">
    <property type="component" value="Unassembled WGS sequence"/>
</dbReference>
<organism evidence="5 6">
    <name type="scientific">Pseudomonas fluvialis</name>
    <dbReference type="NCBI Taxonomy" id="1793966"/>
    <lineage>
        <taxon>Bacteria</taxon>
        <taxon>Pseudomonadati</taxon>
        <taxon>Pseudomonadota</taxon>
        <taxon>Gammaproteobacteria</taxon>
        <taxon>Pseudomonadales</taxon>
        <taxon>Pseudomonadaceae</taxon>
        <taxon>Pseudomonas</taxon>
    </lineage>
</organism>
<dbReference type="PANTHER" id="PTHR45586">
    <property type="entry name" value="TPR REPEAT-CONTAINING PROTEIN PA4667"/>
    <property type="match status" value="1"/>
</dbReference>
<evidence type="ECO:0000313" key="5">
    <source>
        <dbReference type="EMBL" id="MBB6342611.1"/>
    </source>
</evidence>
<evidence type="ECO:0000256" key="3">
    <source>
        <dbReference type="PROSITE-ProRule" id="PRU00339"/>
    </source>
</evidence>
<dbReference type="InterPro" id="IPR019734">
    <property type="entry name" value="TPR_rpt"/>
</dbReference>
<reference evidence="5 6" key="1">
    <citation type="submission" date="2020-08" db="EMBL/GenBank/DDBJ databases">
        <title>Functional genomics of gut bacteria from endangered species of beetles.</title>
        <authorList>
            <person name="Carlos-Shanley C."/>
        </authorList>
    </citation>
    <scope>NUCLEOTIDE SEQUENCE [LARGE SCALE GENOMIC DNA]</scope>
    <source>
        <strain evidence="5 6">S00202</strain>
    </source>
</reference>
<dbReference type="RefSeq" id="WP_184684252.1">
    <property type="nucleotide sequence ID" value="NZ_JACHLL010000005.1"/>
</dbReference>
<dbReference type="InterPro" id="IPR051012">
    <property type="entry name" value="CellSynth/LPSAsmb/PSIAsmb"/>
</dbReference>
<dbReference type="Pfam" id="PF14559">
    <property type="entry name" value="TPR_19"/>
    <property type="match status" value="4"/>
</dbReference>
<comment type="caution">
    <text evidence="5">The sequence shown here is derived from an EMBL/GenBank/DDBJ whole genome shotgun (WGS) entry which is preliminary data.</text>
</comment>
<dbReference type="Pfam" id="PF13432">
    <property type="entry name" value="TPR_16"/>
    <property type="match status" value="3"/>
</dbReference>
<protein>
    <submittedName>
        <fullName evidence="5">Tetratricopeptide (TPR) repeat protein</fullName>
    </submittedName>
</protein>
<keyword evidence="1" id="KW-0677">Repeat</keyword>
<dbReference type="SUPFAM" id="SSF48452">
    <property type="entry name" value="TPR-like"/>
    <property type="match status" value="3"/>
</dbReference>
<feature type="domain" description="Cytochrome c-type biogenesis protein H TPR" evidence="4">
    <location>
        <begin position="401"/>
        <end position="508"/>
    </location>
</feature>
<gene>
    <name evidence="5" type="ORF">HNP49_002793</name>
</gene>
<dbReference type="AlphaFoldDB" id="A0A7X0BW77"/>
<dbReference type="PROSITE" id="PS51257">
    <property type="entry name" value="PROKAR_LIPOPROTEIN"/>
    <property type="match status" value="1"/>
</dbReference>
<accession>A0A7X0BW77</accession>
<feature type="repeat" description="TPR" evidence="3">
    <location>
        <begin position="582"/>
        <end position="615"/>
    </location>
</feature>
<keyword evidence="6" id="KW-1185">Reference proteome</keyword>
<name>A0A7X0BW77_9PSED</name>
<evidence type="ECO:0000313" key="6">
    <source>
        <dbReference type="Proteomes" id="UP000557193"/>
    </source>
</evidence>
<feature type="repeat" description="TPR" evidence="3">
    <location>
        <begin position="35"/>
        <end position="68"/>
    </location>
</feature>
<evidence type="ECO:0000256" key="2">
    <source>
        <dbReference type="ARBA" id="ARBA00022803"/>
    </source>
</evidence>
<feature type="repeat" description="TPR" evidence="3">
    <location>
        <begin position="514"/>
        <end position="547"/>
    </location>
</feature>
<dbReference type="EMBL" id="JACHLL010000005">
    <property type="protein sequence ID" value="MBB6342611.1"/>
    <property type="molecule type" value="Genomic_DNA"/>
</dbReference>
<dbReference type="PANTHER" id="PTHR45586:SF1">
    <property type="entry name" value="LIPOPOLYSACCHARIDE ASSEMBLY PROTEIN B"/>
    <property type="match status" value="1"/>
</dbReference>
<evidence type="ECO:0000256" key="1">
    <source>
        <dbReference type="ARBA" id="ARBA00022737"/>
    </source>
</evidence>
<proteinExistence type="predicted"/>
<feature type="repeat" description="TPR" evidence="3">
    <location>
        <begin position="103"/>
        <end position="136"/>
    </location>
</feature>
<dbReference type="PROSITE" id="PS50005">
    <property type="entry name" value="TPR"/>
    <property type="match status" value="5"/>
</dbReference>
<dbReference type="Pfam" id="PF23914">
    <property type="entry name" value="TPR_CcmH_CycH"/>
    <property type="match status" value="1"/>
</dbReference>
<dbReference type="SMART" id="SM00028">
    <property type="entry name" value="TPR"/>
    <property type="match status" value="14"/>
</dbReference>
<dbReference type="Gene3D" id="1.25.40.10">
    <property type="entry name" value="Tetratricopeptide repeat domain"/>
    <property type="match status" value="6"/>
</dbReference>
<keyword evidence="2 3" id="KW-0802">TPR repeat</keyword>
<sequence>MIKLQRNNAGKNISHMALALCLSGLLACSSPEEQAAKYYEKGLALLEQGDLIKARIELQNALQIRPSMSTAWYALAQIAEQQGDWEKLFSLLNKVIDHDPKHLAAQIKLGRLQLAVGQLDKALATSDIALKLAPDSADALGLRAGVLYKLEDQQGAVAQANAALTVSPHNIDALVVLATERLAAGDAKSAIAYLDRGLTANEKNIALQLIKVQALESLAQTDSAEAIFRRLIALYPEARALRHALAQFYLQHQRPDAAEAEYRTIAADHPRDVQARLDVARFIGSTRGQRDEQAYLQEQIAIEPGNHEFTFALAALHQAAGDQPAAESVYRDIIASTGATPEAIKAKGLLAGILLANGNKAEAQQLLNEVLAGDQRNEQGLLLKAGLAIEAQQLDQAIADLRTILRDSPNSPRALLLLAKAHEMAGAVELAQESFQKAYEVGKPNTSFAIAYAEFLLQRGQAARAELVASELLQHAPDHVPALKLLAQARINQGNWTGAQAVADGMLKHDDQSQAADQVRGALYAARKDYSESIAAFRRAHDAAPADIQPIVALVRSYMLANKPDEAITFLQSASQASPNNPTTQLLLGELYAAKGNIAQAEKHFQQLLQLQPEQATGYVKLAGLYMRSGNLAEAERTIGLGLGKTPGHVELLTVQASLFELGKRYEDAIQAYEILLRQHPGSDIITNNLASLLSEQRQDQASLTRAYELAQRFRRSEVAYFKDTLGWASYRVGKIAEAAKLLEEVVAQAPDQAIFRYHLGMSYLALHNKEQARKELQSVLALSQGNNSADAERAQAALNTL</sequence>
<dbReference type="InterPro" id="IPR056413">
    <property type="entry name" value="TPR_CcmH_CycH"/>
</dbReference>
<feature type="repeat" description="TPR" evidence="3">
    <location>
        <begin position="69"/>
        <end position="102"/>
    </location>
</feature>